<evidence type="ECO:0000256" key="10">
    <source>
        <dbReference type="ARBA" id="ARBA00023128"/>
    </source>
</evidence>
<keyword evidence="9 13" id="KW-1133">Transmembrane helix</keyword>
<dbReference type="PANTHER" id="PTHR12119:SF2">
    <property type="entry name" value="CYTOCHROME B-C1 COMPLEX SUBUNIT 8"/>
    <property type="match status" value="1"/>
</dbReference>
<evidence type="ECO:0000256" key="1">
    <source>
        <dbReference type="ARBA" id="ARBA00004434"/>
    </source>
</evidence>
<evidence type="ECO:0000256" key="3">
    <source>
        <dbReference type="ARBA" id="ARBA00016324"/>
    </source>
</evidence>
<comment type="subunit">
    <text evidence="12 13">Component of the ubiquinol-cytochrome c oxidoreductase (cytochrome b-c1 complex, complex III, CIII), a multisubunit enzyme composed of 11 subunits. The complex is composed of 3 respiratory subunits cytochrome b, cytochrome c1 and Rieske protein UQCRFS1, 2 core protein subunits UQCRC1/QCR1 and UQCRC2/QCR2, and 6 low-molecular weight protein subunits UQCRH/QCR6, UQCRB/QCR7, UQCRQ/QCR8, UQCR10/QCR9, UQCR11/QCR10 and subunit 9, the cleavage product of Rieske protein UQCRFS1. The complex exists as an obligatory dimer and forms supercomplexes (SCs) in the inner mitochondrial membrane with NADH-ubiquinone oxidoreductase (complex I, CI) and cytochrome c oxidase (complex IV, CIV), resulting in different assemblies (supercomplex SCI(1)III(2)IV(1) and megacomplex MCI(2)III(2)IV(2)). Interacts with UQCC6.</text>
</comment>
<keyword evidence="15" id="KW-1185">Reference proteome</keyword>
<keyword evidence="11 13" id="KW-0472">Membrane</keyword>
<evidence type="ECO:0000256" key="5">
    <source>
        <dbReference type="ARBA" id="ARBA00022660"/>
    </source>
</evidence>
<evidence type="ECO:0000256" key="13">
    <source>
        <dbReference type="RuleBase" id="RU368118"/>
    </source>
</evidence>
<evidence type="ECO:0000256" key="9">
    <source>
        <dbReference type="ARBA" id="ARBA00022989"/>
    </source>
</evidence>
<dbReference type="PANTHER" id="PTHR12119">
    <property type="entry name" value="UBIQUINOL-CYTOCHROME C REDUCTASE COMPLEX UBIQUINONE-BINDING PROTEIN QP-C"/>
    <property type="match status" value="1"/>
</dbReference>
<reference evidence="14 15" key="1">
    <citation type="submission" date="2023-09" db="EMBL/GenBank/DDBJ databases">
        <title>Nesidiocoris tenuis whole genome shotgun sequence.</title>
        <authorList>
            <person name="Shibata T."/>
            <person name="Shimoda M."/>
            <person name="Kobayashi T."/>
            <person name="Uehara T."/>
        </authorList>
    </citation>
    <scope>NUCLEOTIDE SEQUENCE [LARGE SCALE GENOMIC DNA]</scope>
    <source>
        <strain evidence="14 15">Japan</strain>
    </source>
</reference>
<keyword evidence="8 13" id="KW-0249">Electron transport</keyword>
<dbReference type="InterPro" id="IPR004205">
    <property type="entry name" value="Cyt_bc1_su8"/>
</dbReference>
<evidence type="ECO:0000313" key="14">
    <source>
        <dbReference type="EMBL" id="BET01530.1"/>
    </source>
</evidence>
<evidence type="ECO:0000256" key="4">
    <source>
        <dbReference type="ARBA" id="ARBA00022448"/>
    </source>
</evidence>
<accession>A0ABN7BAW1</accession>
<dbReference type="Gene3D" id="1.20.5.210">
    <property type="entry name" value="Cytochrome b-c1 complex subunit 8"/>
    <property type="match status" value="1"/>
</dbReference>
<comment type="similarity">
    <text evidence="2 13">Belongs to the UQCRQ/QCR8 family.</text>
</comment>
<feature type="transmembrane region" description="Helical" evidence="13">
    <location>
        <begin position="49"/>
        <end position="67"/>
    </location>
</feature>
<evidence type="ECO:0000256" key="6">
    <source>
        <dbReference type="ARBA" id="ARBA00022692"/>
    </source>
</evidence>
<evidence type="ECO:0000256" key="12">
    <source>
        <dbReference type="ARBA" id="ARBA00047105"/>
    </source>
</evidence>
<dbReference type="EMBL" id="AP028921">
    <property type="protein sequence ID" value="BET01530.1"/>
    <property type="molecule type" value="Genomic_DNA"/>
</dbReference>
<comment type="function">
    <text evidence="13">Component of the ubiquinol-cytochrome c oxidoreductase, a multisubunit transmembrane complex that is part of the mitochondrial electron transport chain which drives oxidative phosphorylation. The complex plays an important role in the uptake of multiple carbon sources present in different host niches.</text>
</comment>
<evidence type="ECO:0000256" key="7">
    <source>
        <dbReference type="ARBA" id="ARBA00022792"/>
    </source>
</evidence>
<keyword evidence="4 13" id="KW-0813">Transport</keyword>
<evidence type="ECO:0000256" key="2">
    <source>
        <dbReference type="ARBA" id="ARBA00007668"/>
    </source>
</evidence>
<keyword evidence="10 13" id="KW-0496">Mitochondrion</keyword>
<protein>
    <recommendedName>
        <fullName evidence="3 13">Cytochrome b-c1 complex subunit 8</fullName>
    </recommendedName>
    <alternativeName>
        <fullName evidence="13">Complex III subunit 8</fullName>
    </alternativeName>
</protein>
<keyword evidence="7 13" id="KW-0999">Mitochondrion inner membrane</keyword>
<keyword evidence="6 13" id="KW-0812">Transmembrane</keyword>
<sequence length="89" mass="10146">MKLSTVNHAHGFGGLGVYIRGLVTYRLSPFEQKAFAGASNFLPKTMRRLSNSAIFIVPPFIMTYLVISQTEKKFQQMCRKNPEDYVNDK</sequence>
<evidence type="ECO:0000256" key="11">
    <source>
        <dbReference type="ARBA" id="ARBA00023136"/>
    </source>
</evidence>
<dbReference type="InterPro" id="IPR036642">
    <property type="entry name" value="Cyt_bc1_su8_sf"/>
</dbReference>
<evidence type="ECO:0000313" key="15">
    <source>
        <dbReference type="Proteomes" id="UP001307889"/>
    </source>
</evidence>
<dbReference type="Pfam" id="PF02939">
    <property type="entry name" value="UcrQ"/>
    <property type="match status" value="1"/>
</dbReference>
<proteinExistence type="inferred from homology"/>
<keyword evidence="5 13" id="KW-0679">Respiratory chain</keyword>
<organism evidence="14 15">
    <name type="scientific">Nesidiocoris tenuis</name>
    <dbReference type="NCBI Taxonomy" id="355587"/>
    <lineage>
        <taxon>Eukaryota</taxon>
        <taxon>Metazoa</taxon>
        <taxon>Ecdysozoa</taxon>
        <taxon>Arthropoda</taxon>
        <taxon>Hexapoda</taxon>
        <taxon>Insecta</taxon>
        <taxon>Pterygota</taxon>
        <taxon>Neoptera</taxon>
        <taxon>Paraneoptera</taxon>
        <taxon>Hemiptera</taxon>
        <taxon>Heteroptera</taxon>
        <taxon>Panheteroptera</taxon>
        <taxon>Cimicomorpha</taxon>
        <taxon>Miridae</taxon>
        <taxon>Dicyphina</taxon>
        <taxon>Nesidiocoris</taxon>
    </lineage>
</organism>
<dbReference type="Proteomes" id="UP001307889">
    <property type="component" value="Chromosome 13"/>
</dbReference>
<gene>
    <name evidence="14" type="ORF">NTJ_14346</name>
</gene>
<evidence type="ECO:0000256" key="8">
    <source>
        <dbReference type="ARBA" id="ARBA00022982"/>
    </source>
</evidence>
<comment type="subcellular location">
    <subcellularLocation>
        <location evidence="1 13">Mitochondrion inner membrane</location>
        <topology evidence="1 13">Single-pass membrane protein</topology>
    </subcellularLocation>
</comment>
<dbReference type="SUPFAM" id="SSF81508">
    <property type="entry name" value="Ubiquinone-binding protein QP-C of cytochrome bc1 complex (Ubiquinol-cytochrome c reductase)"/>
    <property type="match status" value="1"/>
</dbReference>
<name>A0ABN7BAW1_9HEMI</name>